<comment type="subunit">
    <text evidence="6">Heterodimer of a catalytic subunit and an accessory subunit.</text>
</comment>
<dbReference type="EMBL" id="CYKH01001670">
    <property type="protein sequence ID" value="CUG88727.1"/>
    <property type="molecule type" value="Genomic_DNA"/>
</dbReference>
<dbReference type="OMA" id="IDLFDCV"/>
<feature type="binding site" evidence="6">
    <location>
        <position position="308"/>
    </location>
    <ligand>
        <name>Zn(2+)</name>
        <dbReference type="ChEBI" id="CHEBI:29105"/>
    </ligand>
</feature>
<keyword evidence="2 6" id="KW-0808">Transferase</keyword>
<dbReference type="HAMAP" id="MF_00168">
    <property type="entry name" value="Q_tRNA_Tgt"/>
    <property type="match status" value="1"/>
</dbReference>
<evidence type="ECO:0000256" key="1">
    <source>
        <dbReference type="ARBA" id="ARBA00022676"/>
    </source>
</evidence>
<dbReference type="GO" id="GO:0006400">
    <property type="term" value="P:tRNA modification"/>
    <property type="evidence" value="ECO:0007669"/>
    <property type="project" value="InterPro"/>
</dbReference>
<keyword evidence="3 6" id="KW-0819">tRNA processing</keyword>
<comment type="subcellular location">
    <subcellularLocation>
        <location evidence="6">Cytoplasm</location>
    </subcellularLocation>
</comment>
<dbReference type="NCBIfam" id="TIGR00449">
    <property type="entry name" value="tgt_general"/>
    <property type="match status" value="1"/>
</dbReference>
<feature type="active site" description="Proton acceptor" evidence="6">
    <location>
        <position position="91"/>
    </location>
</feature>
<evidence type="ECO:0000256" key="6">
    <source>
        <dbReference type="HAMAP-Rule" id="MF_03218"/>
    </source>
</evidence>
<dbReference type="InterPro" id="IPR036511">
    <property type="entry name" value="TGT-like_sf"/>
</dbReference>
<keyword evidence="4 6" id="KW-0479">Metal-binding</keyword>
<dbReference type="VEuPathDB" id="TriTrypDB:BSAL_16985"/>
<dbReference type="GO" id="GO:0008479">
    <property type="term" value="F:tRNA-guanosine(34) queuine transglycosylase activity"/>
    <property type="evidence" value="ECO:0007669"/>
    <property type="project" value="UniProtKB-UniRule"/>
</dbReference>
<keyword evidence="1 6" id="KW-0328">Glycosyltransferase</keyword>
<dbReference type="InterPro" id="IPR004803">
    <property type="entry name" value="TGT"/>
</dbReference>
<dbReference type="InterPro" id="IPR002616">
    <property type="entry name" value="tRNA_ribo_trans-like"/>
</dbReference>
<dbReference type="GO" id="GO:0046872">
    <property type="term" value="F:metal ion binding"/>
    <property type="evidence" value="ECO:0007669"/>
    <property type="project" value="UniProtKB-KW"/>
</dbReference>
<dbReference type="OrthoDB" id="10249838at2759"/>
<keyword evidence="5 6" id="KW-0862">Zinc</keyword>
<keyword evidence="9" id="KW-1185">Reference proteome</keyword>
<comment type="caution">
    <text evidence="6">Lacks conserved residue(s) required for the propagation of feature annotation.</text>
</comment>
<dbReference type="GO" id="GO:0005829">
    <property type="term" value="C:cytosol"/>
    <property type="evidence" value="ECO:0007669"/>
    <property type="project" value="TreeGrafter"/>
</dbReference>
<sequence>MSFTFSVGAEHTMARSGVFDLPHCPLRTPVFMPVATQGAMKGVTSAQLEELDCEIILGNTYHLGLKPGEETLRAVGGVHELQSWKRNILTDSGGFQMVSLLKLATITEEGVVFQSTHGGGDLLLKPEDSIRIQNAIGGDIMMQLDDVVHVLTTGPRVEEAMYRSIRWLDRCLKANQRPKEQCIFGIIQGALDPKLRDICLAEMIARDCKGYAIGGLSGGEAKDDFWKIVALCAKTLPKNKPRYCMGVGYPVDIVVCIALGVDMFDCVYACRTARFGSALTSVGKLQLSKRNFANDSGALDPDCSCPTCKQFTRAYLHVVATKETIGATLLSVHNIAYLLNLTRKCRKAIEENRFPEMVQNFMLSYHPDKKYPQWVEDALATVNITLIK</sequence>
<reference evidence="9" key="1">
    <citation type="submission" date="2015-09" db="EMBL/GenBank/DDBJ databases">
        <authorList>
            <consortium name="Pathogen Informatics"/>
        </authorList>
    </citation>
    <scope>NUCLEOTIDE SEQUENCE [LARGE SCALE GENOMIC DNA]</scope>
    <source>
        <strain evidence="9">Lake Konstanz</strain>
    </source>
</reference>
<dbReference type="Pfam" id="PF01702">
    <property type="entry name" value="TGT"/>
    <property type="match status" value="1"/>
</dbReference>
<evidence type="ECO:0000313" key="9">
    <source>
        <dbReference type="Proteomes" id="UP000051952"/>
    </source>
</evidence>
<evidence type="ECO:0000313" key="8">
    <source>
        <dbReference type="EMBL" id="CUG88727.1"/>
    </source>
</evidence>
<dbReference type="EC" id="2.4.2.64" evidence="6"/>
<dbReference type="SUPFAM" id="SSF51713">
    <property type="entry name" value="tRNA-guanine transglycosylase"/>
    <property type="match status" value="1"/>
</dbReference>
<dbReference type="PANTHER" id="PTHR43530">
    <property type="entry name" value="QUEUINE TRNA-RIBOSYLTRANSFERASE CATALYTIC SUBUNIT 1"/>
    <property type="match status" value="1"/>
</dbReference>
<feature type="binding site" evidence="6">
    <location>
        <position position="305"/>
    </location>
    <ligand>
        <name>Zn(2+)</name>
        <dbReference type="ChEBI" id="CHEBI:29105"/>
    </ligand>
</feature>
<evidence type="ECO:0000259" key="7">
    <source>
        <dbReference type="Pfam" id="PF01702"/>
    </source>
</evidence>
<feature type="binding site" evidence="6">
    <location>
        <position position="303"/>
    </location>
    <ligand>
        <name>Zn(2+)</name>
        <dbReference type="ChEBI" id="CHEBI:29105"/>
    </ligand>
</feature>
<evidence type="ECO:0000256" key="3">
    <source>
        <dbReference type="ARBA" id="ARBA00022694"/>
    </source>
</evidence>
<dbReference type="Gene3D" id="3.20.20.105">
    <property type="entry name" value="Queuine tRNA-ribosyltransferase-like"/>
    <property type="match status" value="1"/>
</dbReference>
<protein>
    <recommendedName>
        <fullName evidence="6">Queuine tRNA-ribosyltransferase catalytic subunit 1</fullName>
        <ecNumber evidence="6">2.4.2.64</ecNumber>
    </recommendedName>
    <alternativeName>
        <fullName evidence="6">Guanine insertion enzyme</fullName>
    </alternativeName>
    <alternativeName>
        <fullName evidence="6">tRNA-guanine transglycosylase</fullName>
    </alternativeName>
</protein>
<accession>A0A0S4JB36</accession>
<comment type="cofactor">
    <cofactor evidence="6">
        <name>Zn(2+)</name>
        <dbReference type="ChEBI" id="CHEBI:29105"/>
    </cofactor>
</comment>
<dbReference type="Proteomes" id="UP000051952">
    <property type="component" value="Unassembled WGS sequence"/>
</dbReference>
<evidence type="ECO:0000256" key="5">
    <source>
        <dbReference type="ARBA" id="ARBA00022833"/>
    </source>
</evidence>
<feature type="binding site" evidence="6">
    <location>
        <position position="145"/>
    </location>
    <ligand>
        <name>substrate</name>
    </ligand>
</feature>
<feature type="binding site" evidence="6">
    <location>
        <begin position="91"/>
        <end position="95"/>
    </location>
    <ligand>
        <name>substrate</name>
    </ligand>
</feature>
<feature type="binding site" evidence="6">
    <location>
        <position position="188"/>
    </location>
    <ligand>
        <name>substrate</name>
    </ligand>
</feature>
<proteinExistence type="inferred from homology"/>
<name>A0A0S4JB36_BODSA</name>
<keyword evidence="6" id="KW-0963">Cytoplasm</keyword>
<comment type="catalytic activity">
    <reaction evidence="6">
        <text>guanosine(34) in tRNA + queuine = queuosine(34) in tRNA + guanine</text>
        <dbReference type="Rhea" id="RHEA:16633"/>
        <dbReference type="Rhea" id="RHEA-COMP:10341"/>
        <dbReference type="Rhea" id="RHEA-COMP:18571"/>
        <dbReference type="ChEBI" id="CHEBI:16235"/>
        <dbReference type="ChEBI" id="CHEBI:17433"/>
        <dbReference type="ChEBI" id="CHEBI:74269"/>
        <dbReference type="ChEBI" id="CHEBI:194431"/>
        <dbReference type="EC" id="2.4.2.64"/>
    </reaction>
</comment>
<feature type="domain" description="tRNA-guanine(15) transglycosylase-like" evidence="7">
    <location>
        <begin position="14"/>
        <end position="365"/>
    </location>
</feature>
<comment type="function">
    <text evidence="6">Catalytic subunit of the queuine tRNA-ribosyltransferase (TGT) that catalyzes the base-exchange of a guanine (G) residue with queuine (Q) at position 34 (anticodon wobble position) in tRNAs with GU(N) anticodons (tRNA-Asp, -Asn, -His and -Tyr), resulting in the hypermodified nucleoside queuosine (7-(((4,5-cis-dihydroxy-2-cyclopenten-1-yl)amino)methyl)-7-deazaguanosine). Catalysis occurs through a double-displacement mechanism. The nucleophile active site attacks the C1' of nucleotide 34 to detach the guanine base from the RNA, forming a covalent enzyme-RNA intermediate. The proton acceptor active site deprotonates the incoming queuine, allowing a nucleophilic attack on the C1' of the ribose to form the product.</text>
</comment>
<comment type="similarity">
    <text evidence="6">Belongs to the queuine tRNA-ribosyltransferase family.</text>
</comment>
<feature type="binding site" evidence="6">
    <location>
        <position position="333"/>
    </location>
    <ligand>
        <name>Zn(2+)</name>
        <dbReference type="ChEBI" id="CHEBI:29105"/>
    </ligand>
</feature>
<gene>
    <name evidence="8" type="ORF">BSAL_16985</name>
</gene>
<evidence type="ECO:0000256" key="2">
    <source>
        <dbReference type="ARBA" id="ARBA00022679"/>
    </source>
</evidence>
<feature type="active site" description="Nucleophile" evidence="6">
    <location>
        <position position="265"/>
    </location>
</feature>
<dbReference type="NCBIfam" id="TIGR00430">
    <property type="entry name" value="Q_tRNA_tgt"/>
    <property type="match status" value="1"/>
</dbReference>
<feature type="region of interest" description="RNA binding" evidence="6">
    <location>
        <begin position="246"/>
        <end position="252"/>
    </location>
</feature>
<dbReference type="PANTHER" id="PTHR43530:SF1">
    <property type="entry name" value="QUEUINE TRNA-RIBOSYLTRANSFERASE CATALYTIC SUBUNIT 1"/>
    <property type="match status" value="1"/>
</dbReference>
<feature type="binding site" evidence="6">
    <location>
        <position position="215"/>
    </location>
    <ligand>
        <name>substrate</name>
    </ligand>
</feature>
<organism evidence="8 9">
    <name type="scientific">Bodo saltans</name>
    <name type="common">Flagellated protozoan</name>
    <dbReference type="NCBI Taxonomy" id="75058"/>
    <lineage>
        <taxon>Eukaryota</taxon>
        <taxon>Discoba</taxon>
        <taxon>Euglenozoa</taxon>
        <taxon>Kinetoplastea</taxon>
        <taxon>Metakinetoplastina</taxon>
        <taxon>Eubodonida</taxon>
        <taxon>Bodonidae</taxon>
        <taxon>Bodo</taxon>
    </lineage>
</organism>
<dbReference type="AlphaFoldDB" id="A0A0S4JB36"/>
<evidence type="ECO:0000256" key="4">
    <source>
        <dbReference type="ARBA" id="ARBA00022723"/>
    </source>
</evidence>